<evidence type="ECO:0000313" key="9">
    <source>
        <dbReference type="Proteomes" id="UP000567922"/>
    </source>
</evidence>
<reference evidence="8 9" key="1">
    <citation type="submission" date="2020-08" db="EMBL/GenBank/DDBJ databases">
        <title>Sequencing the genomes of 1000 actinobacteria strains.</title>
        <authorList>
            <person name="Klenk H.-P."/>
        </authorList>
    </citation>
    <scope>NUCLEOTIDE SEQUENCE [LARGE SCALE GENOMIC DNA]</scope>
    <source>
        <strain evidence="8 9">DSM 45258</strain>
    </source>
</reference>
<evidence type="ECO:0000259" key="7">
    <source>
        <dbReference type="PROSITE" id="PS50905"/>
    </source>
</evidence>
<proteinExistence type="predicted"/>
<dbReference type="OrthoDB" id="9801481at2"/>
<dbReference type="GO" id="GO:0006826">
    <property type="term" value="P:iron ion transport"/>
    <property type="evidence" value="ECO:0007669"/>
    <property type="project" value="InterPro"/>
</dbReference>
<comment type="caution">
    <text evidence="8">The sequence shown here is derived from an EMBL/GenBank/DDBJ whole genome shotgun (WGS) entry which is preliminary data.</text>
</comment>
<dbReference type="PANTHER" id="PTHR11431">
    <property type="entry name" value="FERRITIN"/>
    <property type="match status" value="1"/>
</dbReference>
<evidence type="ECO:0000256" key="4">
    <source>
        <dbReference type="ARBA" id="ARBA00023004"/>
    </source>
</evidence>
<dbReference type="InterPro" id="IPR012347">
    <property type="entry name" value="Ferritin-like"/>
</dbReference>
<dbReference type="CDD" id="cd01055">
    <property type="entry name" value="Nonheme_Ferritin"/>
    <property type="match status" value="1"/>
</dbReference>
<dbReference type="RefSeq" id="WP_064439894.1">
    <property type="nucleotide sequence ID" value="NZ_BDDI01000006.1"/>
</dbReference>
<dbReference type="InterPro" id="IPR041719">
    <property type="entry name" value="Ferritin_prok"/>
</dbReference>
<evidence type="ECO:0000256" key="6">
    <source>
        <dbReference type="RuleBase" id="RU361145"/>
    </source>
</evidence>
<evidence type="ECO:0000256" key="1">
    <source>
        <dbReference type="ARBA" id="ARBA00022434"/>
    </source>
</evidence>
<protein>
    <recommendedName>
        <fullName evidence="6">Ferritin</fullName>
    </recommendedName>
</protein>
<organism evidence="8 9">
    <name type="scientific">Hoyosella altamirensis</name>
    <dbReference type="NCBI Taxonomy" id="616997"/>
    <lineage>
        <taxon>Bacteria</taxon>
        <taxon>Bacillati</taxon>
        <taxon>Actinomycetota</taxon>
        <taxon>Actinomycetes</taxon>
        <taxon>Mycobacteriales</taxon>
        <taxon>Hoyosellaceae</taxon>
        <taxon>Hoyosella</taxon>
    </lineage>
</organism>
<keyword evidence="3" id="KW-0560">Oxidoreductase</keyword>
<dbReference type="Proteomes" id="UP000567922">
    <property type="component" value="Unassembled WGS sequence"/>
</dbReference>
<accession>A0A839RNW7</accession>
<dbReference type="InterPro" id="IPR009040">
    <property type="entry name" value="Ferritin-like_diiron"/>
</dbReference>
<dbReference type="GO" id="GO:0008198">
    <property type="term" value="F:ferrous iron binding"/>
    <property type="evidence" value="ECO:0007669"/>
    <property type="project" value="TreeGrafter"/>
</dbReference>
<dbReference type="AlphaFoldDB" id="A0A839RNW7"/>
<name>A0A839RNW7_9ACTN</name>
<feature type="binding site" evidence="5">
    <location>
        <position position="97"/>
    </location>
    <ligand>
        <name>Fe cation</name>
        <dbReference type="ChEBI" id="CHEBI:24875"/>
        <label>1</label>
    </ligand>
</feature>
<dbReference type="InterPro" id="IPR001519">
    <property type="entry name" value="Ferritin"/>
</dbReference>
<feature type="domain" description="Ferritin-like diiron" evidence="7">
    <location>
        <begin position="3"/>
        <end position="148"/>
    </location>
</feature>
<feature type="binding site" evidence="5">
    <location>
        <position position="53"/>
    </location>
    <ligand>
        <name>Fe cation</name>
        <dbReference type="ChEBI" id="CHEBI:24875"/>
        <label>1</label>
    </ligand>
</feature>
<dbReference type="InterPro" id="IPR009078">
    <property type="entry name" value="Ferritin-like_SF"/>
</dbReference>
<evidence type="ECO:0000256" key="2">
    <source>
        <dbReference type="ARBA" id="ARBA00022723"/>
    </source>
</evidence>
<feature type="binding site" evidence="5">
    <location>
        <position position="130"/>
    </location>
    <ligand>
        <name>Fe cation</name>
        <dbReference type="ChEBI" id="CHEBI:24875"/>
        <label>1</label>
    </ligand>
</feature>
<feature type="binding site" evidence="5">
    <location>
        <position position="20"/>
    </location>
    <ligand>
        <name>Fe cation</name>
        <dbReference type="ChEBI" id="CHEBI:24875"/>
        <label>1</label>
    </ligand>
</feature>
<dbReference type="InterPro" id="IPR008331">
    <property type="entry name" value="Ferritin_DPS_dom"/>
</dbReference>
<keyword evidence="4 5" id="KW-0408">Iron</keyword>
<dbReference type="GO" id="GO:0008199">
    <property type="term" value="F:ferric iron binding"/>
    <property type="evidence" value="ECO:0007669"/>
    <property type="project" value="InterPro"/>
</dbReference>
<evidence type="ECO:0000256" key="3">
    <source>
        <dbReference type="ARBA" id="ARBA00023002"/>
    </source>
</evidence>
<dbReference type="Gene3D" id="1.20.1260.10">
    <property type="match status" value="1"/>
</dbReference>
<evidence type="ECO:0000313" key="8">
    <source>
        <dbReference type="EMBL" id="MBB3037999.1"/>
    </source>
</evidence>
<keyword evidence="2 5" id="KW-0479">Metal-binding</keyword>
<feature type="binding site" evidence="5">
    <location>
        <position position="56"/>
    </location>
    <ligand>
        <name>Fe cation</name>
        <dbReference type="ChEBI" id="CHEBI:24875"/>
        <label>1</label>
    </ligand>
</feature>
<gene>
    <name evidence="8" type="ORF">FHU29_002448</name>
</gene>
<dbReference type="GO" id="GO:0006879">
    <property type="term" value="P:intracellular iron ion homeostasis"/>
    <property type="evidence" value="ECO:0007669"/>
    <property type="project" value="UniProtKB-KW"/>
</dbReference>
<keyword evidence="1 6" id="KW-0409">Iron storage</keyword>
<keyword evidence="9" id="KW-1185">Reference proteome</keyword>
<evidence type="ECO:0000256" key="5">
    <source>
        <dbReference type="PIRSR" id="PIRSR601519-1"/>
    </source>
</evidence>
<dbReference type="Pfam" id="PF00210">
    <property type="entry name" value="Ferritin"/>
    <property type="match status" value="1"/>
</dbReference>
<dbReference type="SUPFAM" id="SSF47240">
    <property type="entry name" value="Ferritin-like"/>
    <property type="match status" value="1"/>
</dbReference>
<dbReference type="GO" id="GO:0005829">
    <property type="term" value="C:cytosol"/>
    <property type="evidence" value="ECO:0007669"/>
    <property type="project" value="TreeGrafter"/>
</dbReference>
<dbReference type="GO" id="GO:0004322">
    <property type="term" value="F:ferroxidase activity"/>
    <property type="evidence" value="ECO:0007669"/>
    <property type="project" value="TreeGrafter"/>
</dbReference>
<dbReference type="PANTHER" id="PTHR11431:SF127">
    <property type="entry name" value="BACTERIAL NON-HEME FERRITIN"/>
    <property type="match status" value="1"/>
</dbReference>
<dbReference type="EMBL" id="JACHWS010000002">
    <property type="protein sequence ID" value="MBB3037999.1"/>
    <property type="molecule type" value="Genomic_DNA"/>
</dbReference>
<sequence length="179" mass="20377">MTDSTETKFISLLREQVKQEFTASQQYIAIAVYFDNEDLPQLAKHFYAQANEEHNHAMMIVQYFLDRDMRVDIPGVEPVRNDFTNVLQPLELALDQEREVTDQIVKLASTARDEGDYVGEQFMQWFLKEQVEEVATMTTLLAIAKRAGDNLFDLETFVDREVSPATRDSTAPHAAGGAI</sequence>
<dbReference type="PROSITE" id="PS50905">
    <property type="entry name" value="FERRITIN_LIKE"/>
    <property type="match status" value="1"/>
</dbReference>